<accession>U4L3N7</accession>
<gene>
    <name evidence="4" type="ORF">PCON_10954</name>
</gene>
<protein>
    <submittedName>
        <fullName evidence="4">Similar to Osteoclast-stimulating factor 1 acc. no. Q8MJ50</fullName>
    </submittedName>
</protein>
<dbReference type="EMBL" id="HF935612">
    <property type="protein sequence ID" value="CCX11360.1"/>
    <property type="molecule type" value="Genomic_DNA"/>
</dbReference>
<sequence length="154" mass="16600">MSTAIPTEDEDSKPSAQPSTDQASFLAAAKSGDTETVKQALIKNKIDINGRDTLGTTAWPIRSTALIEACNSGHESIVRLLLNRDDILVNQTDNGNNTALMIGCRNGRVSSVKLLLGRKDIDVILKNNDGKTAYDLCSKGISKKTKRLLKGRMG</sequence>
<dbReference type="OrthoDB" id="20872at2759"/>
<evidence type="ECO:0000256" key="1">
    <source>
        <dbReference type="ARBA" id="ARBA00022737"/>
    </source>
</evidence>
<feature type="compositionally biased region" description="Polar residues" evidence="3">
    <location>
        <begin position="14"/>
        <end position="23"/>
    </location>
</feature>
<evidence type="ECO:0000313" key="4">
    <source>
        <dbReference type="EMBL" id="CCX11360.1"/>
    </source>
</evidence>
<proteinExistence type="predicted"/>
<evidence type="ECO:0000256" key="2">
    <source>
        <dbReference type="ARBA" id="ARBA00023043"/>
    </source>
</evidence>
<dbReference type="Proteomes" id="UP000018144">
    <property type="component" value="Unassembled WGS sequence"/>
</dbReference>
<keyword evidence="1" id="KW-0677">Repeat</keyword>
<dbReference type="PANTHER" id="PTHR24173:SF74">
    <property type="entry name" value="ANKYRIN REPEAT DOMAIN-CONTAINING PROTEIN 16"/>
    <property type="match status" value="1"/>
</dbReference>
<organism evidence="4 5">
    <name type="scientific">Pyronema omphalodes (strain CBS 100304)</name>
    <name type="common">Pyronema confluens</name>
    <dbReference type="NCBI Taxonomy" id="1076935"/>
    <lineage>
        <taxon>Eukaryota</taxon>
        <taxon>Fungi</taxon>
        <taxon>Dikarya</taxon>
        <taxon>Ascomycota</taxon>
        <taxon>Pezizomycotina</taxon>
        <taxon>Pezizomycetes</taxon>
        <taxon>Pezizales</taxon>
        <taxon>Pyronemataceae</taxon>
        <taxon>Pyronema</taxon>
    </lineage>
</organism>
<keyword evidence="5" id="KW-1185">Reference proteome</keyword>
<dbReference type="Gene3D" id="1.25.40.20">
    <property type="entry name" value="Ankyrin repeat-containing domain"/>
    <property type="match status" value="1"/>
</dbReference>
<feature type="region of interest" description="Disordered" evidence="3">
    <location>
        <begin position="1"/>
        <end position="24"/>
    </location>
</feature>
<keyword evidence="2" id="KW-0040">ANK repeat</keyword>
<dbReference type="SMART" id="SM00248">
    <property type="entry name" value="ANK"/>
    <property type="match status" value="3"/>
</dbReference>
<dbReference type="Pfam" id="PF12796">
    <property type="entry name" value="Ank_2"/>
    <property type="match status" value="1"/>
</dbReference>
<dbReference type="STRING" id="1076935.U4L3N7"/>
<dbReference type="AlphaFoldDB" id="U4L3N7"/>
<dbReference type="InterPro" id="IPR002110">
    <property type="entry name" value="Ankyrin_rpt"/>
</dbReference>
<dbReference type="eggNOG" id="ENOG502SGWP">
    <property type="taxonomic scope" value="Eukaryota"/>
</dbReference>
<dbReference type="PANTHER" id="PTHR24173">
    <property type="entry name" value="ANKYRIN REPEAT CONTAINING"/>
    <property type="match status" value="1"/>
</dbReference>
<dbReference type="InterPro" id="IPR036770">
    <property type="entry name" value="Ankyrin_rpt-contain_sf"/>
</dbReference>
<evidence type="ECO:0000313" key="5">
    <source>
        <dbReference type="Proteomes" id="UP000018144"/>
    </source>
</evidence>
<reference evidence="4 5" key="1">
    <citation type="journal article" date="2013" name="PLoS Genet.">
        <title>The genome and development-dependent transcriptomes of Pyronema confluens: a window into fungal evolution.</title>
        <authorList>
            <person name="Traeger S."/>
            <person name="Altegoer F."/>
            <person name="Freitag M."/>
            <person name="Gabaldon T."/>
            <person name="Kempken F."/>
            <person name="Kumar A."/>
            <person name="Marcet-Houben M."/>
            <person name="Poggeler S."/>
            <person name="Stajich J.E."/>
            <person name="Nowrousian M."/>
        </authorList>
    </citation>
    <scope>NUCLEOTIDE SEQUENCE [LARGE SCALE GENOMIC DNA]</scope>
    <source>
        <strain evidence="5">CBS 100304</strain>
        <tissue evidence="4">Vegetative mycelium</tissue>
    </source>
</reference>
<evidence type="ECO:0000256" key="3">
    <source>
        <dbReference type="SAM" id="MobiDB-lite"/>
    </source>
</evidence>
<name>U4L3N7_PYROM</name>
<dbReference type="SUPFAM" id="SSF48403">
    <property type="entry name" value="Ankyrin repeat"/>
    <property type="match status" value="1"/>
</dbReference>